<gene>
    <name evidence="1" type="ORF">CMQ_3325</name>
</gene>
<dbReference type="OrthoDB" id="2943660at2759"/>
<reference evidence="1 2" key="1">
    <citation type="journal article" date="2011" name="Proc. Natl. Acad. Sci. U.S.A.">
        <title>Genome and transcriptome analyses of the mountain pine beetle-fungal symbiont Grosmannia clavigera, a lodgepole pine pathogen.</title>
        <authorList>
            <person name="DiGuistini S."/>
            <person name="Wang Y."/>
            <person name="Liao N.Y."/>
            <person name="Taylor G."/>
            <person name="Tanguay P."/>
            <person name="Feau N."/>
            <person name="Henrissat B."/>
            <person name="Chan S.K."/>
            <person name="Hesse-Orce U."/>
            <person name="Alamouti S.M."/>
            <person name="Tsui C.K.M."/>
            <person name="Docking R.T."/>
            <person name="Levasseur A."/>
            <person name="Haridas S."/>
            <person name="Robertson G."/>
            <person name="Birol I."/>
            <person name="Holt R.A."/>
            <person name="Marra M.A."/>
            <person name="Hamelin R.C."/>
            <person name="Hirst M."/>
            <person name="Jones S.J.M."/>
            <person name="Bohlmann J."/>
            <person name="Breuil C."/>
        </authorList>
    </citation>
    <scope>NUCLEOTIDE SEQUENCE [LARGE SCALE GENOMIC DNA]</scope>
    <source>
        <strain evidence="2">kw1407 / UAMH 11150</strain>
    </source>
</reference>
<evidence type="ECO:0000313" key="1">
    <source>
        <dbReference type="EMBL" id="EFX05256.1"/>
    </source>
</evidence>
<dbReference type="Proteomes" id="UP000007796">
    <property type="component" value="Unassembled WGS sequence"/>
</dbReference>
<name>F0XA26_GROCL</name>
<dbReference type="RefSeq" id="XP_014174738.1">
    <property type="nucleotide sequence ID" value="XM_014319263.1"/>
</dbReference>
<dbReference type="STRING" id="655863.F0XA26"/>
<dbReference type="GeneID" id="25976413"/>
<organism evidence="2">
    <name type="scientific">Grosmannia clavigera (strain kw1407 / UAMH 11150)</name>
    <name type="common">Blue stain fungus</name>
    <name type="synonym">Graphiocladiella clavigera</name>
    <dbReference type="NCBI Taxonomy" id="655863"/>
    <lineage>
        <taxon>Eukaryota</taxon>
        <taxon>Fungi</taxon>
        <taxon>Dikarya</taxon>
        <taxon>Ascomycota</taxon>
        <taxon>Pezizomycotina</taxon>
        <taxon>Sordariomycetes</taxon>
        <taxon>Sordariomycetidae</taxon>
        <taxon>Ophiostomatales</taxon>
        <taxon>Ophiostomataceae</taxon>
        <taxon>Leptographium</taxon>
    </lineage>
</organism>
<dbReference type="InParanoid" id="F0XA26"/>
<keyword evidence="2" id="KW-1185">Reference proteome</keyword>
<dbReference type="eggNOG" id="ENOG502SS23">
    <property type="taxonomic scope" value="Eukaryota"/>
</dbReference>
<dbReference type="HOGENOM" id="CLU_847453_0_0_1"/>
<dbReference type="EMBL" id="GL629735">
    <property type="protein sequence ID" value="EFX05256.1"/>
    <property type="molecule type" value="Genomic_DNA"/>
</dbReference>
<protein>
    <submittedName>
        <fullName evidence="1">Uncharacterized protein</fullName>
    </submittedName>
</protein>
<sequence>MNSIAPSSGSGSFEQLREDGPSFCLGLDGQRANSLLLDPWLDNKDENVLGQDQSRFQNASFVEDLPYLDSISGSNAIEAHAPAVAFTATALNNTENASNGSFSRVFGGGTDIEPSFSFELPINRSIFAAYAEPYATSNLQNTFTDDASHALHSIQYQVGHQSYNSHTRPCCCSVSAMGLLEDMALRELRDENLCTDIVLKNLKDSLILMRTWLACKLCPAPRAMLMLIALIIDRLSIYLEKGVAHYMCKLKKFRQRDKGDSSRDGVVGDYPIESNNEWIRIMGVLLQVKSEEMSNIVSYLSAQSGVSEIIQLADRRLKIILGELGGWE</sequence>
<accession>F0XA26</accession>
<evidence type="ECO:0000313" key="2">
    <source>
        <dbReference type="Proteomes" id="UP000007796"/>
    </source>
</evidence>
<dbReference type="AlphaFoldDB" id="F0XA26"/>
<proteinExistence type="predicted"/>